<feature type="domain" description="Guanylate cyclase" evidence="4">
    <location>
        <begin position="383"/>
        <end position="419"/>
    </location>
</feature>
<organism evidence="5 6">
    <name type="scientific">Pelodiscus sinensis</name>
    <name type="common">Chinese softshell turtle</name>
    <name type="synonym">Trionyx sinensis</name>
    <dbReference type="NCBI Taxonomy" id="13735"/>
    <lineage>
        <taxon>Eukaryota</taxon>
        <taxon>Metazoa</taxon>
        <taxon>Chordata</taxon>
        <taxon>Craniata</taxon>
        <taxon>Vertebrata</taxon>
        <taxon>Euteleostomi</taxon>
        <taxon>Archelosauria</taxon>
        <taxon>Testudinata</taxon>
        <taxon>Testudines</taxon>
        <taxon>Cryptodira</taxon>
        <taxon>Trionychia</taxon>
        <taxon>Trionychidae</taxon>
        <taxon>Pelodiscus</taxon>
    </lineage>
</organism>
<evidence type="ECO:0000313" key="5">
    <source>
        <dbReference type="Ensembl" id="ENSPSIP00000014497.1"/>
    </source>
</evidence>
<dbReference type="GO" id="GO:0004016">
    <property type="term" value="F:adenylate cyclase activity"/>
    <property type="evidence" value="ECO:0007669"/>
    <property type="project" value="TreeGrafter"/>
</dbReference>
<keyword evidence="3" id="KW-0456">Lyase</keyword>
<protein>
    <recommendedName>
        <fullName evidence="4">Guanylate cyclase domain-containing protein</fullName>
    </recommendedName>
</protein>
<dbReference type="InterPro" id="IPR027417">
    <property type="entry name" value="P-loop_NTPase"/>
</dbReference>
<evidence type="ECO:0000259" key="4">
    <source>
        <dbReference type="PROSITE" id="PS50125"/>
    </source>
</evidence>
<dbReference type="PANTHER" id="PTHR16305">
    <property type="entry name" value="TESTICULAR SOLUBLE ADENYLYL CYCLASE"/>
    <property type="match status" value="1"/>
</dbReference>
<reference evidence="6" key="1">
    <citation type="submission" date="2011-10" db="EMBL/GenBank/DDBJ databases">
        <authorList>
            <consortium name="Soft-shell Turtle Genome Consortium"/>
        </authorList>
    </citation>
    <scope>NUCLEOTIDE SEQUENCE [LARGE SCALE GENOMIC DNA]</scope>
    <source>
        <strain evidence="6">Daiwa-1</strain>
    </source>
</reference>
<dbReference type="Proteomes" id="UP000007267">
    <property type="component" value="Unassembled WGS sequence"/>
</dbReference>
<dbReference type="EMBL" id="AGCU01059457">
    <property type="status" value="NOT_ANNOTATED_CDS"/>
    <property type="molecule type" value="Genomic_DNA"/>
</dbReference>
<dbReference type="Pfam" id="PF13191">
    <property type="entry name" value="AAA_16"/>
    <property type="match status" value="1"/>
</dbReference>
<dbReference type="OMA" id="AVHKTIY"/>
<dbReference type="eggNOG" id="ENOG502SHW0">
    <property type="taxonomic scope" value="Eukaryota"/>
</dbReference>
<dbReference type="PROSITE" id="PS50125">
    <property type="entry name" value="GUANYLATE_CYCLASE_2"/>
    <property type="match status" value="2"/>
</dbReference>
<keyword evidence="6" id="KW-1185">Reference proteome</keyword>
<dbReference type="PANTHER" id="PTHR16305:SF33">
    <property type="entry name" value="GUANYLATE CYCLASE DOMAIN-CONTAINING PROTEIN"/>
    <property type="match status" value="1"/>
</dbReference>
<dbReference type="GO" id="GO:0005524">
    <property type="term" value="F:ATP binding"/>
    <property type="evidence" value="ECO:0007669"/>
    <property type="project" value="UniProtKB-KW"/>
</dbReference>
<dbReference type="CDD" id="cd07302">
    <property type="entry name" value="CHD"/>
    <property type="match status" value="1"/>
</dbReference>
<proteinExistence type="predicted"/>
<dbReference type="GO" id="GO:0009190">
    <property type="term" value="P:cyclic nucleotide biosynthetic process"/>
    <property type="evidence" value="ECO:0007669"/>
    <property type="project" value="InterPro"/>
</dbReference>
<dbReference type="GO" id="GO:0005737">
    <property type="term" value="C:cytoplasm"/>
    <property type="evidence" value="ECO:0007669"/>
    <property type="project" value="TreeGrafter"/>
</dbReference>
<name>K7G2I6_PELSI</name>
<dbReference type="GO" id="GO:0035556">
    <property type="term" value="P:intracellular signal transduction"/>
    <property type="evidence" value="ECO:0007669"/>
    <property type="project" value="InterPro"/>
</dbReference>
<accession>K7G2I6</accession>
<dbReference type="SUPFAM" id="SSF55073">
    <property type="entry name" value="Nucleotide cyclase"/>
    <property type="match status" value="2"/>
</dbReference>
<feature type="domain" description="Guanylate cyclase" evidence="4">
    <location>
        <begin position="44"/>
        <end position="181"/>
    </location>
</feature>
<dbReference type="GeneTree" id="ENSGT00940000164212"/>
<evidence type="ECO:0000313" key="6">
    <source>
        <dbReference type="Proteomes" id="UP000007267"/>
    </source>
</evidence>
<reference evidence="5" key="4">
    <citation type="submission" date="2025-09" db="UniProtKB">
        <authorList>
            <consortium name="Ensembl"/>
        </authorList>
    </citation>
    <scope>IDENTIFICATION</scope>
</reference>
<dbReference type="InterPro" id="IPR029787">
    <property type="entry name" value="Nucleotide_cyclase"/>
</dbReference>
<dbReference type="SUPFAM" id="SSF52540">
    <property type="entry name" value="P-loop containing nucleoside triphosphate hydrolases"/>
    <property type="match status" value="1"/>
</dbReference>
<dbReference type="InterPro" id="IPR001054">
    <property type="entry name" value="A/G_cyclase"/>
</dbReference>
<dbReference type="Pfam" id="PF00211">
    <property type="entry name" value="Guanylate_cyc"/>
    <property type="match status" value="2"/>
</dbReference>
<dbReference type="Gene3D" id="3.30.70.1230">
    <property type="entry name" value="Nucleotide cyclase"/>
    <property type="match status" value="2"/>
</dbReference>
<reference evidence="5" key="3">
    <citation type="submission" date="2025-08" db="UniProtKB">
        <authorList>
            <consortium name="Ensembl"/>
        </authorList>
    </citation>
    <scope>IDENTIFICATION</scope>
</reference>
<reference evidence="6" key="2">
    <citation type="journal article" date="2013" name="Nat. Genet.">
        <title>The draft genomes of soft-shell turtle and green sea turtle yield insights into the development and evolution of the turtle-specific body plan.</title>
        <authorList>
            <person name="Wang Z."/>
            <person name="Pascual-Anaya J."/>
            <person name="Zadissa A."/>
            <person name="Li W."/>
            <person name="Niimura Y."/>
            <person name="Huang Z."/>
            <person name="Li C."/>
            <person name="White S."/>
            <person name="Xiong Z."/>
            <person name="Fang D."/>
            <person name="Wang B."/>
            <person name="Ming Y."/>
            <person name="Chen Y."/>
            <person name="Zheng Y."/>
            <person name="Kuraku S."/>
            <person name="Pignatelli M."/>
            <person name="Herrero J."/>
            <person name="Beal K."/>
            <person name="Nozawa M."/>
            <person name="Li Q."/>
            <person name="Wang J."/>
            <person name="Zhang H."/>
            <person name="Yu L."/>
            <person name="Shigenobu S."/>
            <person name="Wang J."/>
            <person name="Liu J."/>
            <person name="Flicek P."/>
            <person name="Searle S."/>
            <person name="Wang J."/>
            <person name="Kuratani S."/>
            <person name="Yin Y."/>
            <person name="Aken B."/>
            <person name="Zhang G."/>
            <person name="Irie N."/>
        </authorList>
    </citation>
    <scope>NUCLEOTIDE SEQUENCE [LARGE SCALE GENOMIC DNA]</scope>
    <source>
        <strain evidence="6">Daiwa-1</strain>
    </source>
</reference>
<evidence type="ECO:0000256" key="3">
    <source>
        <dbReference type="ARBA" id="ARBA00023239"/>
    </source>
</evidence>
<sequence length="1570" mass="177264">MTDSSQETGKEVEVQVVALLPDLLVFSNHSPGRTLPSLETFNGVLLFVELTGFTALLEKLYTNHDLNCGTELLTQMLSDYAEGIMEHVLCFGGDILTFTGEALLALWKAERNQLSDIITLVAKCSLELQEQFGSSDTEMGRELRLKIGLSAGRVSQLVVGDETRRYWLVTGQQVDDVRRAQSLAQAGEVILSPNGWELCDRDSLEAETLKGQKAMKLRYLKIFHPSDFDEHFEKCIDHLQHYPNDEVLLRNAVTLASSHELEVALRRFVLGNVLRKIDDNQPLELVSELRLISVVFVQLQFPESTKATELCHSLQDACMSISGILQDWQGKILKISTCGKRCTFLCALGLPGDKRDEESTHALDSAISISAFCSKNLMKIECVSVGISSGLAFCGVVGTRSRQEYTVMGSKVQLASQMLELYPGVISCDEETYSKSGLPSCFFKKLPEKEMSPGVTYEYLGRKRNLYMEGVLYSSKLSIKGFLLKGREKEIRIFQAALQQFVGHKEGRVVMYEGSAGYGKSRLIAEIDYLAREENHRVIALELSKVDIQEPFYAIRSLMAIFFGIDACRPYKRQDILQSKLAGVLDESFYCLLNHQFLVKFPMSVVVSHMDTVTKQKEEEMLFLRVLRKATEEAILIFILDEAQYIDAASWDFLAKLLSSVPIFIVMSLSLFTSKELLPCASAVGIRKSPRTTGVVLQELAPSKLLEMARQSLGVVSIPRELETFLIRRSFGVPLYCEALLMDLHTNEVLEFCRIPEDEKEEDEWENLSTSAVRSIPYRAPLASPMENKELYICTIRKEVDLDNVPLPPRLKEIAVVQLDRLSSSEQMAVKYVAVIGHTFTPDLLLYILPKWTNKKMEETLMSLINSHVFEYVGKEASATQAVGACLSHTPPGPLTTQTMGPEESEAIGAAPHFSLQEELGALQQDQALRFCTPLLREGAYELWLEEQKVALHFQCAAFLEHKAHKCRSCGGGDFISFHRDALDMQMGNVDSVLGQGSKTKDTALLLSEETGKRLPVGLAQAPAVNSKLARLALNPKMVEQEFLDRVDKIIMHHKRGKEEATNLAPCECGEILESVVSALARHCLRVKDRTLAFFYLLESAAASLYLSNNYMAYLYLKKGLSALATFPCRKRPKLKINPFEEATFCSLRGEVCFNMGQIALAKKLIKRALCLLHKRFPRTWLGALCQSLLEESKHSACRTQQRQAQRADRKALAVLQQQIHCLSLLWRLYSLDSTANRNYSRLAALMEINLAEASENKIQIISTYMDFSQFSQSMGYKDEWLKYEMMAIQRSSQCDFTFTRERLLMMAQLAQTLAYSKLCLGHLTRSIQLGFQAHTMCVQLRKTSLHCLVLSVLFKSAFLKNKYAQCIRVLEWLWELATQEESIIVLACFYSACLDLLLCDAGFDYRPIEECLQFINQYEASCLLKSQSNIMLSLYSSLAIWFGRLQQWELFEDSFTKAQRLVSRMNASLFGTHGFFRFLECQVLLLRKVMEDTPEKLREIRSSTLRYVDEFLSRCSTSPVYHTRVYSLKASVNLLGDEDKSQVPLPKALKLSAAPHNRLEETLFSVSPD</sequence>
<evidence type="ECO:0000256" key="1">
    <source>
        <dbReference type="ARBA" id="ARBA00022741"/>
    </source>
</evidence>
<keyword evidence="1" id="KW-0547">Nucleotide-binding</keyword>
<dbReference type="Ensembl" id="ENSPSIT00000014565.1">
    <property type="protein sequence ID" value="ENSPSIP00000014497.1"/>
    <property type="gene ID" value="ENSPSIG00000012854.1"/>
</dbReference>
<keyword evidence="2" id="KW-0067">ATP-binding</keyword>
<evidence type="ECO:0000256" key="2">
    <source>
        <dbReference type="ARBA" id="ARBA00022840"/>
    </source>
</evidence>
<dbReference type="Gene3D" id="3.40.50.300">
    <property type="entry name" value="P-loop containing nucleotide triphosphate hydrolases"/>
    <property type="match status" value="1"/>
</dbReference>
<dbReference type="InterPro" id="IPR041664">
    <property type="entry name" value="AAA_16"/>
</dbReference>